<organism evidence="1 2">
    <name type="scientific">Plakobranchus ocellatus</name>
    <dbReference type="NCBI Taxonomy" id="259542"/>
    <lineage>
        <taxon>Eukaryota</taxon>
        <taxon>Metazoa</taxon>
        <taxon>Spiralia</taxon>
        <taxon>Lophotrochozoa</taxon>
        <taxon>Mollusca</taxon>
        <taxon>Gastropoda</taxon>
        <taxon>Heterobranchia</taxon>
        <taxon>Euthyneura</taxon>
        <taxon>Panpulmonata</taxon>
        <taxon>Sacoglossa</taxon>
        <taxon>Placobranchoidea</taxon>
        <taxon>Plakobranchidae</taxon>
        <taxon>Plakobranchus</taxon>
    </lineage>
</organism>
<proteinExistence type="predicted"/>
<name>A0AAV4CM49_9GAST</name>
<keyword evidence="1" id="KW-0548">Nucleotidyltransferase</keyword>
<reference evidence="1 2" key="1">
    <citation type="journal article" date="2021" name="Elife">
        <title>Chloroplast acquisition without the gene transfer in kleptoplastic sea slugs, Plakobranchus ocellatus.</title>
        <authorList>
            <person name="Maeda T."/>
            <person name="Takahashi S."/>
            <person name="Yoshida T."/>
            <person name="Shimamura S."/>
            <person name="Takaki Y."/>
            <person name="Nagai Y."/>
            <person name="Toyoda A."/>
            <person name="Suzuki Y."/>
            <person name="Arimoto A."/>
            <person name="Ishii H."/>
            <person name="Satoh N."/>
            <person name="Nishiyama T."/>
            <person name="Hasebe M."/>
            <person name="Maruyama T."/>
            <person name="Minagawa J."/>
            <person name="Obokata J."/>
            <person name="Shigenobu S."/>
        </authorList>
    </citation>
    <scope>NUCLEOTIDE SEQUENCE [LARGE SCALE GENOMIC DNA]</scope>
</reference>
<protein>
    <submittedName>
        <fullName evidence="1">LINE-1 reverse transcriptase homolog</fullName>
    </submittedName>
</protein>
<dbReference type="GO" id="GO:0003964">
    <property type="term" value="F:RNA-directed DNA polymerase activity"/>
    <property type="evidence" value="ECO:0007669"/>
    <property type="project" value="UniProtKB-KW"/>
</dbReference>
<dbReference type="EMBL" id="BLXT01006697">
    <property type="protein sequence ID" value="GFO32881.1"/>
    <property type="molecule type" value="Genomic_DNA"/>
</dbReference>
<keyword evidence="1" id="KW-0695">RNA-directed DNA polymerase</keyword>
<sequence>MSGVTFGPSPKLKTLEKCREWTRLCNHPQTDLSVDKTGENNELYNNPFLLSELNNSINKSNESAAGPHGVYYQFLRHLPESCLHILFKLFNNIWTTGDIPPSCREASVIPIPKPDKDPPDPSDYRPIERMVNHRLVQVLESRNLLSKENSFVGSDLKPTVNVYIHTIWQENWDAEGASKLQEVFLNLGEDLSRKGEGAGKNLETIMCRLRMGHIWLTQSNLLKMRNSLFPMPVTAFTLSAYFN</sequence>
<comment type="caution">
    <text evidence="1">The sequence shown here is derived from an EMBL/GenBank/DDBJ whole genome shotgun (WGS) entry which is preliminary data.</text>
</comment>
<keyword evidence="1" id="KW-0808">Transferase</keyword>
<keyword evidence="2" id="KW-1185">Reference proteome</keyword>
<dbReference type="PANTHER" id="PTHR19446">
    <property type="entry name" value="REVERSE TRANSCRIPTASES"/>
    <property type="match status" value="1"/>
</dbReference>
<accession>A0AAV4CM49</accession>
<gene>
    <name evidence="1" type="ORF">PoB_005938600</name>
</gene>
<evidence type="ECO:0000313" key="1">
    <source>
        <dbReference type="EMBL" id="GFO32881.1"/>
    </source>
</evidence>
<dbReference type="AlphaFoldDB" id="A0AAV4CM49"/>
<evidence type="ECO:0000313" key="2">
    <source>
        <dbReference type="Proteomes" id="UP000735302"/>
    </source>
</evidence>
<dbReference type="Proteomes" id="UP000735302">
    <property type="component" value="Unassembled WGS sequence"/>
</dbReference>